<sequence length="407" mass="45340">MSDQAYELRWGILGAGYISGAFVKDLLVDPASRNVTDVVHRVVGVGSRSLPKAQNFIDNIPGLPKEHVIAYGSYKDLLDDPNVDVVYIGTPHSSHYDHVQLCLCRGKHVLCEKPMTVNAQQAKDLVKLAREKQCFIMEALWTRFMPITYNLQETIASGQIGEIQRVHADLSLNFNPDSLASEHRLVNPKLAGGVLLDLGPYAWTMVALTLLHNQSQSHSSSFLNDMENASKPRLPFPKVKASGVLYKHPQASPMSRPVDGTVIAALEFPNPSGQTTQGLLITSLFQNTNLERAVTIYGTKGRIRIPHPIYCPSEYGVTVFNHSSDRTESAVNRDNPPKETVYKFNLPGNARGYIWEADEVARCIKSRAVESTRMPHAETILMMEVFDEIRQQIGVKFPEQVESFKSL</sequence>
<evidence type="ECO:0000256" key="2">
    <source>
        <dbReference type="ARBA" id="ARBA00023002"/>
    </source>
</evidence>
<evidence type="ECO:0000259" key="7">
    <source>
        <dbReference type="Pfam" id="PF22725"/>
    </source>
</evidence>
<dbReference type="EMBL" id="AVOT02047960">
    <property type="protein sequence ID" value="MBW0543206.1"/>
    <property type="molecule type" value="Genomic_DNA"/>
</dbReference>
<evidence type="ECO:0000259" key="6">
    <source>
        <dbReference type="Pfam" id="PF01408"/>
    </source>
</evidence>
<gene>
    <name evidence="8" type="ORF">O181_082921</name>
</gene>
<keyword evidence="9" id="KW-1185">Reference proteome</keyword>
<dbReference type="InterPro" id="IPR036291">
    <property type="entry name" value="NAD(P)-bd_dom_sf"/>
</dbReference>
<evidence type="ECO:0000313" key="9">
    <source>
        <dbReference type="Proteomes" id="UP000765509"/>
    </source>
</evidence>
<comment type="catalytic activity">
    <reaction evidence="5">
        <text>D-xylose + NADP(+) = D-xylono-1,5-lactone + NADPH + H(+)</text>
        <dbReference type="Rhea" id="RHEA:22000"/>
        <dbReference type="ChEBI" id="CHEBI:15378"/>
        <dbReference type="ChEBI" id="CHEBI:15867"/>
        <dbReference type="ChEBI" id="CHEBI:53455"/>
        <dbReference type="ChEBI" id="CHEBI:57783"/>
        <dbReference type="ChEBI" id="CHEBI:58349"/>
        <dbReference type="EC" id="1.1.1.179"/>
    </reaction>
</comment>
<feature type="domain" description="GFO/IDH/MocA-like oxidoreductase" evidence="7">
    <location>
        <begin position="151"/>
        <end position="304"/>
    </location>
</feature>
<dbReference type="PANTHER" id="PTHR22604:SF105">
    <property type="entry name" value="TRANS-1,2-DIHYDROBENZENE-1,2-DIOL DEHYDROGENASE"/>
    <property type="match status" value="1"/>
</dbReference>
<dbReference type="InterPro" id="IPR055170">
    <property type="entry name" value="GFO_IDH_MocA-like_dom"/>
</dbReference>
<dbReference type="Proteomes" id="UP000765509">
    <property type="component" value="Unassembled WGS sequence"/>
</dbReference>
<reference evidence="8" key="1">
    <citation type="submission" date="2021-03" db="EMBL/GenBank/DDBJ databases">
        <title>Draft genome sequence of rust myrtle Austropuccinia psidii MF-1, a brazilian biotype.</title>
        <authorList>
            <person name="Quecine M.C."/>
            <person name="Pachon D.M.R."/>
            <person name="Bonatelli M.L."/>
            <person name="Correr F.H."/>
            <person name="Franceschini L.M."/>
            <person name="Leite T.F."/>
            <person name="Margarido G.R.A."/>
            <person name="Almeida C.A."/>
            <person name="Ferrarezi J.A."/>
            <person name="Labate C.A."/>
        </authorList>
    </citation>
    <scope>NUCLEOTIDE SEQUENCE</scope>
    <source>
        <strain evidence="8">MF-1</strain>
    </source>
</reference>
<dbReference type="GO" id="GO:0047837">
    <property type="term" value="F:D-xylose 1-dehydrogenase (NADP+) activity"/>
    <property type="evidence" value="ECO:0007669"/>
    <property type="project" value="UniProtKB-EC"/>
</dbReference>
<name>A0A9Q3IHF5_9BASI</name>
<accession>A0A9Q3IHF5</accession>
<comment type="caution">
    <text evidence="8">The sequence shown here is derived from an EMBL/GenBank/DDBJ whole genome shotgun (WGS) entry which is preliminary data.</text>
</comment>
<proteinExistence type="inferred from homology"/>
<dbReference type="InterPro" id="IPR050984">
    <property type="entry name" value="Gfo/Idh/MocA_domain"/>
</dbReference>
<dbReference type="Gene3D" id="3.30.360.10">
    <property type="entry name" value="Dihydrodipicolinate Reductase, domain 2"/>
    <property type="match status" value="1"/>
</dbReference>
<dbReference type="EC" id="1.1.1.179" evidence="3"/>
<feature type="domain" description="Gfo/Idh/MocA-like oxidoreductase N-terminal" evidence="6">
    <location>
        <begin position="8"/>
        <end position="137"/>
    </location>
</feature>
<keyword evidence="2" id="KW-0560">Oxidoreductase</keyword>
<dbReference type="OrthoDB" id="2129491at2759"/>
<dbReference type="PANTHER" id="PTHR22604">
    <property type="entry name" value="OXIDOREDUCTASES"/>
    <property type="match status" value="1"/>
</dbReference>
<evidence type="ECO:0000256" key="5">
    <source>
        <dbReference type="ARBA" id="ARBA00049233"/>
    </source>
</evidence>
<comment type="similarity">
    <text evidence="1">Belongs to the Gfo/Idh/MocA family.</text>
</comment>
<dbReference type="AlphaFoldDB" id="A0A9Q3IHF5"/>
<evidence type="ECO:0000313" key="8">
    <source>
        <dbReference type="EMBL" id="MBW0543206.1"/>
    </source>
</evidence>
<protein>
    <recommendedName>
        <fullName evidence="3">D-xylose 1-dehydrogenase (NADP(+), D-xylono-1,5-lactone-forming)</fullName>
        <ecNumber evidence="3">1.1.1.179</ecNumber>
    </recommendedName>
    <alternativeName>
        <fullName evidence="4">D-xylose-NADP dehydrogenase</fullName>
    </alternativeName>
</protein>
<evidence type="ECO:0000256" key="1">
    <source>
        <dbReference type="ARBA" id="ARBA00010928"/>
    </source>
</evidence>
<dbReference type="SUPFAM" id="SSF55347">
    <property type="entry name" value="Glyceraldehyde-3-phosphate dehydrogenase-like, C-terminal domain"/>
    <property type="match status" value="1"/>
</dbReference>
<evidence type="ECO:0000256" key="4">
    <source>
        <dbReference type="ARBA" id="ARBA00042988"/>
    </source>
</evidence>
<dbReference type="Gene3D" id="3.40.50.720">
    <property type="entry name" value="NAD(P)-binding Rossmann-like Domain"/>
    <property type="match status" value="1"/>
</dbReference>
<dbReference type="Pfam" id="PF22725">
    <property type="entry name" value="GFO_IDH_MocA_C3"/>
    <property type="match status" value="1"/>
</dbReference>
<dbReference type="SUPFAM" id="SSF51735">
    <property type="entry name" value="NAD(P)-binding Rossmann-fold domains"/>
    <property type="match status" value="1"/>
</dbReference>
<organism evidence="8 9">
    <name type="scientific">Austropuccinia psidii MF-1</name>
    <dbReference type="NCBI Taxonomy" id="1389203"/>
    <lineage>
        <taxon>Eukaryota</taxon>
        <taxon>Fungi</taxon>
        <taxon>Dikarya</taxon>
        <taxon>Basidiomycota</taxon>
        <taxon>Pucciniomycotina</taxon>
        <taxon>Pucciniomycetes</taxon>
        <taxon>Pucciniales</taxon>
        <taxon>Sphaerophragmiaceae</taxon>
        <taxon>Austropuccinia</taxon>
    </lineage>
</organism>
<dbReference type="Pfam" id="PF01408">
    <property type="entry name" value="GFO_IDH_MocA"/>
    <property type="match status" value="1"/>
</dbReference>
<dbReference type="GO" id="GO:0000166">
    <property type="term" value="F:nucleotide binding"/>
    <property type="evidence" value="ECO:0007669"/>
    <property type="project" value="InterPro"/>
</dbReference>
<evidence type="ECO:0000256" key="3">
    <source>
        <dbReference type="ARBA" id="ARBA00038984"/>
    </source>
</evidence>
<dbReference type="InterPro" id="IPR000683">
    <property type="entry name" value="Gfo/Idh/MocA-like_OxRdtase_N"/>
</dbReference>